<dbReference type="RefSeq" id="WP_368375296.1">
    <property type="nucleotide sequence ID" value="NZ_JBFRYB010000001.1"/>
</dbReference>
<dbReference type="EMBL" id="JBFRYB010000001">
    <property type="protein sequence ID" value="MEX1665188.1"/>
    <property type="molecule type" value="Genomic_DNA"/>
</dbReference>
<sequence length="149" mass="16841">MIENVKTEYAMTLVGEINAPVAINNRLIFNVLRGNFEGPGITGEMQQPAGDWIQVMPNGHWRLDVRFTILLDDGNHAYVNYSGVVHMNESFQARIGAGETITGDEIYFRSAPYIETNSEKYAWLNEYVFIGKLRTFGGGKVIYDIFKVL</sequence>
<name>A0ABV3TW30_9GAMM</name>
<protein>
    <submittedName>
        <fullName evidence="1">DUF3237 domain-containing protein</fullName>
    </submittedName>
</protein>
<organism evidence="1 2">
    <name type="scientific">Zhongshania arctica</name>
    <dbReference type="NCBI Taxonomy" id="3238302"/>
    <lineage>
        <taxon>Bacteria</taxon>
        <taxon>Pseudomonadati</taxon>
        <taxon>Pseudomonadota</taxon>
        <taxon>Gammaproteobacteria</taxon>
        <taxon>Cellvibrionales</taxon>
        <taxon>Spongiibacteraceae</taxon>
        <taxon>Zhongshania</taxon>
    </lineage>
</organism>
<reference evidence="1 2" key="1">
    <citation type="journal article" date="2011" name="Int. J. Syst. Evol. Microbiol.">
        <title>Zhongshania antarctica gen. nov., sp. nov. and Zhongshania guokunii sp. nov., gammaproteobacteria respectively isolated from coastal attached (fast) ice and surface seawater of the Antarctic.</title>
        <authorList>
            <person name="Li H.J."/>
            <person name="Zhang X.Y."/>
            <person name="Chen C.X."/>
            <person name="Zhang Y.J."/>
            <person name="Gao Z.M."/>
            <person name="Yu Y."/>
            <person name="Chen X.L."/>
            <person name="Chen B."/>
            <person name="Zhang Y.Z."/>
        </authorList>
    </citation>
    <scope>NUCLEOTIDE SEQUENCE [LARGE SCALE GENOMIC DNA]</scope>
    <source>
        <strain evidence="1 2">R06B22</strain>
    </source>
</reference>
<gene>
    <name evidence="1" type="ORF">AB4875_06785</name>
</gene>
<dbReference type="PANTHER" id="PTHR37315:SF1">
    <property type="entry name" value="UPF0311 PROTEIN BLR7842"/>
    <property type="match status" value="1"/>
</dbReference>
<comment type="caution">
    <text evidence="1">The sequence shown here is derived from an EMBL/GenBank/DDBJ whole genome shotgun (WGS) entry which is preliminary data.</text>
</comment>
<dbReference type="Pfam" id="PF11578">
    <property type="entry name" value="DUF3237"/>
    <property type="match status" value="1"/>
</dbReference>
<dbReference type="Proteomes" id="UP001557484">
    <property type="component" value="Unassembled WGS sequence"/>
</dbReference>
<accession>A0ABV3TW30</accession>
<dbReference type="InterPro" id="IPR020915">
    <property type="entry name" value="UPF0311"/>
</dbReference>
<dbReference type="Gene3D" id="2.40.160.20">
    <property type="match status" value="1"/>
</dbReference>
<dbReference type="PANTHER" id="PTHR37315">
    <property type="entry name" value="UPF0311 PROTEIN BLR7842"/>
    <property type="match status" value="1"/>
</dbReference>
<evidence type="ECO:0000313" key="1">
    <source>
        <dbReference type="EMBL" id="MEX1665188.1"/>
    </source>
</evidence>
<keyword evidence="2" id="KW-1185">Reference proteome</keyword>
<proteinExistence type="predicted"/>
<evidence type="ECO:0000313" key="2">
    <source>
        <dbReference type="Proteomes" id="UP001557484"/>
    </source>
</evidence>